<dbReference type="AlphaFoldDB" id="A0AAE2ZLY1"/>
<dbReference type="InterPro" id="IPR003660">
    <property type="entry name" value="HAMP_dom"/>
</dbReference>
<sequence length="1003" mass="111095">MSDGAKESKPVAHSKVAISERSFAEPVAKKEAARVEEVKSSAVVFGIKAKLLLSFIALATCTLVACIVAWTVFSHIQRAVTNVTSDSLPKNTLALTIAEHSAEIYVSAPSIMASESQSVREFRKKLLDDAVMQLNAAITQWRNIGMARDIADDLTGKVERISGYIDEVNFSVANMLDITESLHGQVDKLSQSHSRFLEVLEPLIDDAVFNLVIENESTTSKTEAALRETLAAETETLGALLALKNDLSIINEPLVNEANLENGNMQHFVADEFGSIREHISDHIRTLRLSAAAKELEFFNDSVQAFVVGLGSYLRRAADSQNSEPETALRQDLIRAHDDLVQHIDPLISQARERLLTHTYDIVSQQSSKTMELIDLGANTIHNLLTIRSDGNLAAGLLNEASSIQEPERLEPLGERFRAAAGQIERAYRQLPEQNRSDELRMVIDSVLSIGQGDDSIFGLRGQELVELEHAQNSISASGDVSQQLVIAVTRLVEETEQDANETARHADETIRTGKVEMLVIAGASLIGSALIMLIFVGPRIIRPIREITDTMTDLAAGDTTVVIPGTDRNDELGKMSKALEVFRDITISIQESNLKEIDLARRRLADAIESISEAFSLYDAEDRLVVCNKKYGTLVHPEIADEIHPGLFFEQIVRRSIELGLISEAIGREEEWLKERVKRHRHPEQPHIMHRHDGTWIMVSERRTADGGVVAVYSDITELKERENELAEKSIALEQLSKQLSKYLSPQVYQSIFSGEQSAIVASKRKKLTVFFSDLVGFTEIADRLESEDLTQILNQYLTEMTTIALDHGATIDKYIGDSLMIFFGDPVSRGVQADAVTCVKMAIAMQKRLRSLSEEWRSMGLTEKLECRIGIATGFCTVGNFGSEDRMDYTIIGGTVNLASRLEGVAATGTTLVAAETYSLIQDEIVCEEHETVAVKGIAYPVRTYRVIDTKEVVAKRGRPVRKKGDRITIDADIDSMSEDERKEVAEMLQKILSDLNPRST</sequence>
<comment type="caution">
    <text evidence="4">The sequence shown here is derived from an EMBL/GenBank/DDBJ whole genome shotgun (WGS) entry which is preliminary data.</text>
</comment>
<dbReference type="PANTHER" id="PTHR43081:SF18">
    <property type="entry name" value="BLL7624 PROTEIN"/>
    <property type="match status" value="1"/>
</dbReference>
<dbReference type="SMART" id="SM00044">
    <property type="entry name" value="CYCc"/>
    <property type="match status" value="1"/>
</dbReference>
<organism evidence="4 5">
    <name type="scientific">Flavimaribacter sediminis</name>
    <dbReference type="NCBI Taxonomy" id="2865987"/>
    <lineage>
        <taxon>Bacteria</taxon>
        <taxon>Pseudomonadati</taxon>
        <taxon>Pseudomonadota</taxon>
        <taxon>Alphaproteobacteria</taxon>
        <taxon>Hyphomicrobiales</taxon>
        <taxon>Rhizobiaceae</taxon>
        <taxon>Flavimaribacter</taxon>
    </lineage>
</organism>
<feature type="transmembrane region" description="Helical" evidence="1">
    <location>
        <begin position="518"/>
        <end position="537"/>
    </location>
</feature>
<dbReference type="RefSeq" id="WP_220227664.1">
    <property type="nucleotide sequence ID" value="NZ_JAICBX010000001.1"/>
</dbReference>
<keyword evidence="1" id="KW-1133">Transmembrane helix</keyword>
<dbReference type="Pfam" id="PF21689">
    <property type="entry name" value="TorS_sensor_domain"/>
    <property type="match status" value="1"/>
</dbReference>
<dbReference type="EMBL" id="JAICBX010000001">
    <property type="protein sequence ID" value="MBW8637032.1"/>
    <property type="molecule type" value="Genomic_DNA"/>
</dbReference>
<dbReference type="InterPro" id="IPR038188">
    <property type="entry name" value="TorS_sensor_sf"/>
</dbReference>
<dbReference type="PROSITE" id="PS50885">
    <property type="entry name" value="HAMP"/>
    <property type="match status" value="1"/>
</dbReference>
<evidence type="ECO:0000259" key="3">
    <source>
        <dbReference type="PROSITE" id="PS50885"/>
    </source>
</evidence>
<feature type="transmembrane region" description="Helical" evidence="1">
    <location>
        <begin position="51"/>
        <end position="73"/>
    </location>
</feature>
<gene>
    <name evidence="4" type="ORF">K1W69_07515</name>
</gene>
<feature type="domain" description="Guanylate cyclase" evidence="2">
    <location>
        <begin position="770"/>
        <end position="905"/>
    </location>
</feature>
<dbReference type="Pfam" id="PF12860">
    <property type="entry name" value="PAS_7"/>
    <property type="match status" value="1"/>
</dbReference>
<dbReference type="SMART" id="SM00304">
    <property type="entry name" value="HAMP"/>
    <property type="match status" value="1"/>
</dbReference>
<keyword evidence="1" id="KW-0812">Transmembrane</keyword>
<dbReference type="GO" id="GO:0016020">
    <property type="term" value="C:membrane"/>
    <property type="evidence" value="ECO:0007669"/>
    <property type="project" value="InterPro"/>
</dbReference>
<dbReference type="GO" id="GO:0006171">
    <property type="term" value="P:cAMP biosynthetic process"/>
    <property type="evidence" value="ECO:0007669"/>
    <property type="project" value="TreeGrafter"/>
</dbReference>
<keyword evidence="5" id="KW-1185">Reference proteome</keyword>
<reference evidence="4" key="1">
    <citation type="submission" date="2021-08" db="EMBL/GenBank/DDBJ databases">
        <title>Hoeflea bacterium WL0058 sp. nov., isolated from the sediment.</title>
        <authorList>
            <person name="Wang L."/>
            <person name="Zhang D."/>
        </authorList>
    </citation>
    <scope>NUCLEOTIDE SEQUENCE</scope>
    <source>
        <strain evidence="4">WL0058</strain>
    </source>
</reference>
<dbReference type="SUPFAM" id="SSF158472">
    <property type="entry name" value="HAMP domain-like"/>
    <property type="match status" value="1"/>
</dbReference>
<name>A0AAE2ZLY1_9HYPH</name>
<evidence type="ECO:0000259" key="2">
    <source>
        <dbReference type="PROSITE" id="PS50125"/>
    </source>
</evidence>
<dbReference type="CDD" id="cd06225">
    <property type="entry name" value="HAMP"/>
    <property type="match status" value="1"/>
</dbReference>
<dbReference type="InterPro" id="IPR050697">
    <property type="entry name" value="Adenylyl/Guanylyl_Cyclase_3/4"/>
</dbReference>
<accession>A0AAE2ZLY1</accession>
<dbReference type="PROSITE" id="PS50125">
    <property type="entry name" value="GUANYLATE_CYCLASE_2"/>
    <property type="match status" value="1"/>
</dbReference>
<dbReference type="CDD" id="cd07302">
    <property type="entry name" value="CHD"/>
    <property type="match status" value="1"/>
</dbReference>
<protein>
    <submittedName>
        <fullName evidence="4">PAS-domain containing protein</fullName>
    </submittedName>
</protein>
<dbReference type="Gene3D" id="3.30.70.1230">
    <property type="entry name" value="Nucleotide cyclase"/>
    <property type="match status" value="1"/>
</dbReference>
<dbReference type="InterPro" id="IPR001054">
    <property type="entry name" value="A/G_cyclase"/>
</dbReference>
<dbReference type="GO" id="GO:0035556">
    <property type="term" value="P:intracellular signal transduction"/>
    <property type="evidence" value="ECO:0007669"/>
    <property type="project" value="InterPro"/>
</dbReference>
<evidence type="ECO:0000256" key="1">
    <source>
        <dbReference type="SAM" id="Phobius"/>
    </source>
</evidence>
<dbReference type="Pfam" id="PF00672">
    <property type="entry name" value="HAMP"/>
    <property type="match status" value="1"/>
</dbReference>
<feature type="domain" description="HAMP" evidence="3">
    <location>
        <begin position="540"/>
        <end position="592"/>
    </location>
</feature>
<dbReference type="GO" id="GO:0004016">
    <property type="term" value="F:adenylate cyclase activity"/>
    <property type="evidence" value="ECO:0007669"/>
    <property type="project" value="UniProtKB-ARBA"/>
</dbReference>
<dbReference type="SUPFAM" id="SSF55073">
    <property type="entry name" value="Nucleotide cyclase"/>
    <property type="match status" value="1"/>
</dbReference>
<dbReference type="Gene3D" id="1.20.58.920">
    <property type="match status" value="2"/>
</dbReference>
<evidence type="ECO:0000313" key="5">
    <source>
        <dbReference type="Proteomes" id="UP001196509"/>
    </source>
</evidence>
<dbReference type="InterPro" id="IPR029787">
    <property type="entry name" value="Nucleotide_cyclase"/>
</dbReference>
<dbReference type="Gene3D" id="6.10.340.10">
    <property type="match status" value="1"/>
</dbReference>
<dbReference type="Proteomes" id="UP001196509">
    <property type="component" value="Unassembled WGS sequence"/>
</dbReference>
<dbReference type="Gene3D" id="3.30.450.20">
    <property type="entry name" value="PAS domain"/>
    <property type="match status" value="1"/>
</dbReference>
<dbReference type="Pfam" id="PF00211">
    <property type="entry name" value="Guanylate_cyc"/>
    <property type="match status" value="1"/>
</dbReference>
<dbReference type="PANTHER" id="PTHR43081">
    <property type="entry name" value="ADENYLATE CYCLASE, TERMINAL-DIFFERENTIATION SPECIFIC-RELATED"/>
    <property type="match status" value="1"/>
</dbReference>
<proteinExistence type="predicted"/>
<keyword evidence="1" id="KW-0472">Membrane</keyword>
<evidence type="ECO:0000313" key="4">
    <source>
        <dbReference type="EMBL" id="MBW8637032.1"/>
    </source>
</evidence>